<comment type="caution">
    <text evidence="2">The sequence shown here is derived from an EMBL/GenBank/DDBJ whole genome shotgun (WGS) entry which is preliminary data.</text>
</comment>
<keyword evidence="1" id="KW-0732">Signal</keyword>
<sequence>MSLASRVAALGAAALALTGVTVGTAAASPTAPCTTTGGLTTLLATGSAGGSTDSPYLCAQEGDLLDVRIGDVRTTQPSLGYDEVYYKLGRYTLGKDEINKKFEDWCEANGQGTAIAANPEARLSDPASFTCEVAVGQETPETIAPMKTVVVGPGGLLYLTDGHHTLTSFQEVEGPDVHVRLRVLGNLSTLSIPDFWAQMQANRWVWNHDVNGNEVAYAALPQGVGLANFADDPYRSLMYFGRDIGYTAGTIPFQEFYWGDWLRGGGAGGVAGWDNNDSASYLAAVDRVTRAQTALPTDSVVTAGFTASQLGVLAAWNDGKAADKGEFAKLSKPYSDAKPGKIGYALEYKASHGL</sequence>
<dbReference type="Gene3D" id="1.10.8.10">
    <property type="entry name" value="DNA helicase RuvA subunit, C-terminal domain"/>
    <property type="match status" value="1"/>
</dbReference>
<dbReference type="Proteomes" id="UP001597286">
    <property type="component" value="Unassembled WGS sequence"/>
</dbReference>
<dbReference type="SUPFAM" id="SSF110849">
    <property type="entry name" value="ParB/Sulfiredoxin"/>
    <property type="match status" value="1"/>
</dbReference>
<gene>
    <name evidence="2" type="ORF">ACFSJG_13090</name>
</gene>
<organism evidence="2 3">
    <name type="scientific">Rhodococcus gannanensis</name>
    <dbReference type="NCBI Taxonomy" id="1960308"/>
    <lineage>
        <taxon>Bacteria</taxon>
        <taxon>Bacillati</taxon>
        <taxon>Actinomycetota</taxon>
        <taxon>Actinomycetes</taxon>
        <taxon>Mycobacteriales</taxon>
        <taxon>Nocardiaceae</taxon>
        <taxon>Rhodococcus</taxon>
    </lineage>
</organism>
<dbReference type="RefSeq" id="WP_378485646.1">
    <property type="nucleotide sequence ID" value="NZ_JBHUFB010000010.1"/>
</dbReference>
<feature type="signal peptide" evidence="1">
    <location>
        <begin position="1"/>
        <end position="27"/>
    </location>
</feature>
<protein>
    <submittedName>
        <fullName evidence="2">ParB-like protein</fullName>
    </submittedName>
</protein>
<dbReference type="CDD" id="cd16390">
    <property type="entry name" value="ParB_N_Srx_like"/>
    <property type="match status" value="1"/>
</dbReference>
<proteinExistence type="predicted"/>
<keyword evidence="3" id="KW-1185">Reference proteome</keyword>
<dbReference type="InterPro" id="IPR036086">
    <property type="entry name" value="ParB/Sulfiredoxin_sf"/>
</dbReference>
<evidence type="ECO:0000256" key="1">
    <source>
        <dbReference type="SAM" id="SignalP"/>
    </source>
</evidence>
<evidence type="ECO:0000313" key="2">
    <source>
        <dbReference type="EMBL" id="MFD1813156.1"/>
    </source>
</evidence>
<dbReference type="Pfam" id="PF08857">
    <property type="entry name" value="ParBc_2"/>
    <property type="match status" value="1"/>
</dbReference>
<feature type="chain" id="PRO_5046165508" evidence="1">
    <location>
        <begin position="28"/>
        <end position="354"/>
    </location>
</feature>
<dbReference type="InterPro" id="IPR014956">
    <property type="entry name" value="ParBc_2"/>
</dbReference>
<name>A0ABW4P3Y0_9NOCA</name>
<reference evidence="3" key="1">
    <citation type="journal article" date="2019" name="Int. J. Syst. Evol. Microbiol.">
        <title>The Global Catalogue of Microorganisms (GCM) 10K type strain sequencing project: providing services to taxonomists for standard genome sequencing and annotation.</title>
        <authorList>
            <consortium name="The Broad Institute Genomics Platform"/>
            <consortium name="The Broad Institute Genome Sequencing Center for Infectious Disease"/>
            <person name="Wu L."/>
            <person name="Ma J."/>
        </authorList>
    </citation>
    <scope>NUCLEOTIDE SEQUENCE [LARGE SCALE GENOMIC DNA]</scope>
    <source>
        <strain evidence="3">DT72</strain>
    </source>
</reference>
<dbReference type="Gene3D" id="3.90.1530.10">
    <property type="entry name" value="Conserved hypothetical protein from pyrococcus furiosus pfu- 392566-001, ParB domain"/>
    <property type="match status" value="1"/>
</dbReference>
<accession>A0ABW4P3Y0</accession>
<evidence type="ECO:0000313" key="3">
    <source>
        <dbReference type="Proteomes" id="UP001597286"/>
    </source>
</evidence>
<dbReference type="EMBL" id="JBHUFB010000010">
    <property type="protein sequence ID" value="MFD1813156.1"/>
    <property type="molecule type" value="Genomic_DNA"/>
</dbReference>